<protein>
    <submittedName>
        <fullName evidence="2">Uncharacterized protein</fullName>
    </submittedName>
</protein>
<accession>A0A4S2KKF1</accession>
<organism evidence="2 3">
    <name type="scientific">Temnothorax longispinosus</name>
    <dbReference type="NCBI Taxonomy" id="300112"/>
    <lineage>
        <taxon>Eukaryota</taxon>
        <taxon>Metazoa</taxon>
        <taxon>Ecdysozoa</taxon>
        <taxon>Arthropoda</taxon>
        <taxon>Hexapoda</taxon>
        <taxon>Insecta</taxon>
        <taxon>Pterygota</taxon>
        <taxon>Neoptera</taxon>
        <taxon>Endopterygota</taxon>
        <taxon>Hymenoptera</taxon>
        <taxon>Apocrita</taxon>
        <taxon>Aculeata</taxon>
        <taxon>Formicoidea</taxon>
        <taxon>Formicidae</taxon>
        <taxon>Myrmicinae</taxon>
        <taxon>Temnothorax</taxon>
    </lineage>
</organism>
<reference evidence="2 3" key="1">
    <citation type="journal article" date="2019" name="Philos. Trans. R. Soc. Lond., B, Biol. Sci.">
        <title>Ant behaviour and brain gene expression of defending hosts depend on the ecological success of the intruding social parasite.</title>
        <authorList>
            <person name="Kaur R."/>
            <person name="Stoldt M."/>
            <person name="Jongepier E."/>
            <person name="Feldmeyer B."/>
            <person name="Menzel F."/>
            <person name="Bornberg-Bauer E."/>
            <person name="Foitzik S."/>
        </authorList>
    </citation>
    <scope>NUCLEOTIDE SEQUENCE [LARGE SCALE GENOMIC DNA]</scope>
    <source>
        <tissue evidence="2">Whole body</tissue>
    </source>
</reference>
<comment type="caution">
    <text evidence="2">The sequence shown here is derived from an EMBL/GenBank/DDBJ whole genome shotgun (WGS) entry which is preliminary data.</text>
</comment>
<keyword evidence="1" id="KW-0732">Signal</keyword>
<feature type="signal peptide" evidence="1">
    <location>
        <begin position="1"/>
        <end position="21"/>
    </location>
</feature>
<evidence type="ECO:0000256" key="1">
    <source>
        <dbReference type="SAM" id="SignalP"/>
    </source>
</evidence>
<evidence type="ECO:0000313" key="2">
    <source>
        <dbReference type="EMBL" id="TGZ50111.1"/>
    </source>
</evidence>
<dbReference type="AlphaFoldDB" id="A0A4S2KKF1"/>
<evidence type="ECO:0000313" key="3">
    <source>
        <dbReference type="Proteomes" id="UP000310200"/>
    </source>
</evidence>
<gene>
    <name evidence="2" type="ORF">DBV15_00839</name>
</gene>
<dbReference type="EMBL" id="QBLH01002024">
    <property type="protein sequence ID" value="TGZ50111.1"/>
    <property type="molecule type" value="Genomic_DNA"/>
</dbReference>
<feature type="chain" id="PRO_5020892905" evidence="1">
    <location>
        <begin position="22"/>
        <end position="209"/>
    </location>
</feature>
<proteinExistence type="predicted"/>
<name>A0A4S2KKF1_9HYME</name>
<dbReference type="Proteomes" id="UP000310200">
    <property type="component" value="Unassembled WGS sequence"/>
</dbReference>
<sequence>MRIPFLILCLAVVYGACRTYGREESNIDLTEELKNNGDNKFDLAPTTDLPLEKFLSRHRRFASLLSPLSSITSVTNPIDTALKLFGLDNCIISTIVDGIKFISGALTGQDVCPKVEKLSLNLNAILHPIETAKTVVCYTFQTIGSGTRALIGKGFELASQFLRYVFLPGLHTTLNIFDKTGLLPPQISAMIKVFNLGYSMLQIIGYVPK</sequence>
<keyword evidence="3" id="KW-1185">Reference proteome</keyword>